<sequence length="91" mass="10335">MEREATCWRLPGGEACESCFETAQLEAVRPGKHYAELTGSLFSVLFELGWSTPRRYRQRDTDGLTSDGPTVDSTWFCRWVRVTLETSEVAV</sequence>
<name>A0A080ZNG2_PHYNI</name>
<organism evidence="1 2">
    <name type="scientific">Phytophthora nicotianae P1976</name>
    <dbReference type="NCBI Taxonomy" id="1317066"/>
    <lineage>
        <taxon>Eukaryota</taxon>
        <taxon>Sar</taxon>
        <taxon>Stramenopiles</taxon>
        <taxon>Oomycota</taxon>
        <taxon>Peronosporomycetes</taxon>
        <taxon>Peronosporales</taxon>
        <taxon>Peronosporaceae</taxon>
        <taxon>Phytophthora</taxon>
    </lineage>
</organism>
<comment type="caution">
    <text evidence="1">The sequence shown here is derived from an EMBL/GenBank/DDBJ whole genome shotgun (WGS) entry which is preliminary data.</text>
</comment>
<evidence type="ECO:0000313" key="1">
    <source>
        <dbReference type="EMBL" id="ETO68173.1"/>
    </source>
</evidence>
<reference evidence="1 2" key="1">
    <citation type="submission" date="2013-11" db="EMBL/GenBank/DDBJ databases">
        <title>The Genome Sequence of Phytophthora parasitica P1976.</title>
        <authorList>
            <consortium name="The Broad Institute Genomics Platform"/>
            <person name="Russ C."/>
            <person name="Tyler B."/>
            <person name="Panabieres F."/>
            <person name="Shan W."/>
            <person name="Tripathy S."/>
            <person name="Grunwald N."/>
            <person name="Machado M."/>
            <person name="Johnson C.S."/>
            <person name="Walker B."/>
            <person name="Young S."/>
            <person name="Zeng Q."/>
            <person name="Gargeya S."/>
            <person name="Fitzgerald M."/>
            <person name="Haas B."/>
            <person name="Abouelleil A."/>
            <person name="Allen A.W."/>
            <person name="Alvarado L."/>
            <person name="Arachchi H.M."/>
            <person name="Berlin A.M."/>
            <person name="Chapman S.B."/>
            <person name="Gainer-Dewar J."/>
            <person name="Goldberg J."/>
            <person name="Griggs A."/>
            <person name="Gujja S."/>
            <person name="Hansen M."/>
            <person name="Howarth C."/>
            <person name="Imamovic A."/>
            <person name="Ireland A."/>
            <person name="Larimer J."/>
            <person name="McCowan C."/>
            <person name="Murphy C."/>
            <person name="Pearson M."/>
            <person name="Poon T.W."/>
            <person name="Priest M."/>
            <person name="Roberts A."/>
            <person name="Saif S."/>
            <person name="Shea T."/>
            <person name="Sisk P."/>
            <person name="Sykes S."/>
            <person name="Wortman J."/>
            <person name="Nusbaum C."/>
            <person name="Birren B."/>
        </authorList>
    </citation>
    <scope>NUCLEOTIDE SEQUENCE [LARGE SCALE GENOMIC DNA]</scope>
    <source>
        <strain evidence="1 2">P1976</strain>
    </source>
</reference>
<evidence type="ECO:0000313" key="2">
    <source>
        <dbReference type="Proteomes" id="UP000028582"/>
    </source>
</evidence>
<dbReference type="AlphaFoldDB" id="A0A080ZNG2"/>
<gene>
    <name evidence="1" type="ORF">F444_14948</name>
</gene>
<proteinExistence type="predicted"/>
<dbReference type="EMBL" id="ANJA01002752">
    <property type="protein sequence ID" value="ETO68173.1"/>
    <property type="molecule type" value="Genomic_DNA"/>
</dbReference>
<protein>
    <submittedName>
        <fullName evidence="1">Uncharacterized protein</fullName>
    </submittedName>
</protein>
<accession>A0A080ZNG2</accession>
<dbReference type="Proteomes" id="UP000028582">
    <property type="component" value="Unassembled WGS sequence"/>
</dbReference>